<evidence type="ECO:0000256" key="1">
    <source>
        <dbReference type="SAM" id="MobiDB-lite"/>
    </source>
</evidence>
<dbReference type="EMBL" id="JANEYF010005628">
    <property type="protein sequence ID" value="KAJ8927488.1"/>
    <property type="molecule type" value="Genomic_DNA"/>
</dbReference>
<keyword evidence="3" id="KW-1185">Reference proteome</keyword>
<name>A0AAV8WLT5_9CUCU</name>
<proteinExistence type="predicted"/>
<accession>A0AAV8WLT5</accession>
<feature type="compositionally biased region" description="Polar residues" evidence="1">
    <location>
        <begin position="120"/>
        <end position="129"/>
    </location>
</feature>
<reference evidence="2" key="1">
    <citation type="journal article" date="2023" name="Insect Mol. Biol.">
        <title>Genome sequencing provides insights into the evolution of gene families encoding plant cell wall-degrading enzymes in longhorned beetles.</title>
        <authorList>
            <person name="Shin N.R."/>
            <person name="Okamura Y."/>
            <person name="Kirsch R."/>
            <person name="Pauchet Y."/>
        </authorList>
    </citation>
    <scope>NUCLEOTIDE SEQUENCE</scope>
    <source>
        <strain evidence="2">RBIC_L_NR</strain>
    </source>
</reference>
<evidence type="ECO:0000313" key="3">
    <source>
        <dbReference type="Proteomes" id="UP001162156"/>
    </source>
</evidence>
<gene>
    <name evidence="2" type="ORF">NQ314_020037</name>
</gene>
<dbReference type="Proteomes" id="UP001162156">
    <property type="component" value="Unassembled WGS sequence"/>
</dbReference>
<sequence>MLKYKKPETEVKSIEKNIVAETPRLLELLKNDSEPDPLTQLKHLLADPATAIPDPMLVPKDKFSLILTRPGIEIPKLLKERPELRLPEALSFPHIMQDPNMLVLNIHHLESILSSKAAQSMEQTECNKTNSERNSERTARRSDKSNTETTRESPNTLNRKKTNENASKSSLSTDITSGKAFNELANDIDAATQAAFSQMVWLPYLNHLETMSVGNNSEMMKMLSNSLQSFPFYPNQMNQMTDLSHIFGNNRFPSPVGFPLQPPINYSNSLELNMWQEAMLQANMLRNKSTFENLNAKHPFRDYLEKN</sequence>
<comment type="caution">
    <text evidence="2">The sequence shown here is derived from an EMBL/GenBank/DDBJ whole genome shotgun (WGS) entry which is preliminary data.</text>
</comment>
<evidence type="ECO:0000313" key="2">
    <source>
        <dbReference type="EMBL" id="KAJ8927488.1"/>
    </source>
</evidence>
<organism evidence="2 3">
    <name type="scientific">Rhamnusium bicolor</name>
    <dbReference type="NCBI Taxonomy" id="1586634"/>
    <lineage>
        <taxon>Eukaryota</taxon>
        <taxon>Metazoa</taxon>
        <taxon>Ecdysozoa</taxon>
        <taxon>Arthropoda</taxon>
        <taxon>Hexapoda</taxon>
        <taxon>Insecta</taxon>
        <taxon>Pterygota</taxon>
        <taxon>Neoptera</taxon>
        <taxon>Endopterygota</taxon>
        <taxon>Coleoptera</taxon>
        <taxon>Polyphaga</taxon>
        <taxon>Cucujiformia</taxon>
        <taxon>Chrysomeloidea</taxon>
        <taxon>Cerambycidae</taxon>
        <taxon>Lepturinae</taxon>
        <taxon>Rhagiini</taxon>
        <taxon>Rhamnusium</taxon>
    </lineage>
</organism>
<dbReference type="AlphaFoldDB" id="A0AAV8WLT5"/>
<feature type="compositionally biased region" description="Polar residues" evidence="1">
    <location>
        <begin position="164"/>
        <end position="173"/>
    </location>
</feature>
<protein>
    <submittedName>
        <fullName evidence="2">Uncharacterized protein</fullName>
    </submittedName>
</protein>
<feature type="compositionally biased region" description="Basic and acidic residues" evidence="1">
    <location>
        <begin position="130"/>
        <end position="151"/>
    </location>
</feature>
<feature type="region of interest" description="Disordered" evidence="1">
    <location>
        <begin position="120"/>
        <end position="173"/>
    </location>
</feature>